<organism evidence="1 2">
    <name type="scientific">Marchantia polymorpha subsp. ruderalis</name>
    <dbReference type="NCBI Taxonomy" id="1480154"/>
    <lineage>
        <taxon>Eukaryota</taxon>
        <taxon>Viridiplantae</taxon>
        <taxon>Streptophyta</taxon>
        <taxon>Embryophyta</taxon>
        <taxon>Marchantiophyta</taxon>
        <taxon>Marchantiopsida</taxon>
        <taxon>Marchantiidae</taxon>
        <taxon>Marchantiales</taxon>
        <taxon>Marchantiaceae</taxon>
        <taxon>Marchantia</taxon>
    </lineage>
</organism>
<protein>
    <submittedName>
        <fullName evidence="1">Uncharacterized protein</fullName>
    </submittedName>
</protein>
<dbReference type="EMBL" id="LVLJ01002792">
    <property type="protein sequence ID" value="OAE23681.1"/>
    <property type="molecule type" value="Genomic_DNA"/>
</dbReference>
<evidence type="ECO:0000313" key="2">
    <source>
        <dbReference type="Proteomes" id="UP000077202"/>
    </source>
</evidence>
<proteinExistence type="predicted"/>
<comment type="caution">
    <text evidence="1">The sequence shown here is derived from an EMBL/GenBank/DDBJ whole genome shotgun (WGS) entry which is preliminary data.</text>
</comment>
<sequence length="350" mass="38851">MTVEEWRLLGQAIRDNDTATTVEVWNGSFSMLGLQELACAASSDEKDPVLHLEINPNDYDELMSALNLLGSEVYKIFLSTSVVFFPFRWQPKESGRPPVDKGWKGGALEQNQKQAVYMTAFREARLQLGDAKAGRLLEQSEKSLNYIDVLMLCSEHKSKEAAVEYVLKHIVQELISFCASSKGCPGLALVLGVIQTMCVEMLISSHLRGAILIKKLQSKFLSNMNDKLGGIALDGSQLAKEQELLNYEYTWSLIPSLQLKATSERATNLLWERDVEAVVNEIRQKRNQQLESLQQSLISLNNDLAQSHHDSENTVSNSSLPHIKDCNPASTSCSSQASTSLNTQLVLSCA</sequence>
<evidence type="ECO:0000313" key="1">
    <source>
        <dbReference type="EMBL" id="OAE23681.1"/>
    </source>
</evidence>
<keyword evidence="2" id="KW-1185">Reference proteome</keyword>
<dbReference type="Proteomes" id="UP000077202">
    <property type="component" value="Unassembled WGS sequence"/>
</dbReference>
<reference evidence="1" key="1">
    <citation type="submission" date="2016-03" db="EMBL/GenBank/DDBJ databases">
        <title>Mechanisms controlling the formation of the plant cell surface in tip-growing cells are functionally conserved among land plants.</title>
        <authorList>
            <person name="Honkanen S."/>
            <person name="Jones V.A."/>
            <person name="Morieri G."/>
            <person name="Champion C."/>
            <person name="Hetherington A.J."/>
            <person name="Kelly S."/>
            <person name="Saint-Marcoux D."/>
            <person name="Proust H."/>
            <person name="Prescott H."/>
            <person name="Dolan L."/>
        </authorList>
    </citation>
    <scope>NUCLEOTIDE SEQUENCE [LARGE SCALE GENOMIC DNA]</scope>
    <source>
        <tissue evidence="1">Whole gametophyte</tissue>
    </source>
</reference>
<name>A0A176VTF3_MARPO</name>
<dbReference type="PANTHER" id="PTHR47679:SF1">
    <property type="entry name" value="PROTEIN TORNADO 1"/>
    <property type="match status" value="1"/>
</dbReference>
<gene>
    <name evidence="1" type="ORF">AXG93_4520s1040</name>
</gene>
<dbReference type="PANTHER" id="PTHR47679">
    <property type="entry name" value="PROTEIN TORNADO 1"/>
    <property type="match status" value="1"/>
</dbReference>
<dbReference type="AlphaFoldDB" id="A0A176VTF3"/>
<accession>A0A176VTF3</accession>